<feature type="compositionally biased region" description="Low complexity" evidence="6">
    <location>
        <begin position="326"/>
        <end position="337"/>
    </location>
</feature>
<evidence type="ECO:0000259" key="7">
    <source>
        <dbReference type="PROSITE" id="PS50011"/>
    </source>
</evidence>
<dbReference type="SUPFAM" id="SSF56112">
    <property type="entry name" value="Protein kinase-like (PK-like)"/>
    <property type="match status" value="1"/>
</dbReference>
<dbReference type="EMBL" id="JATAAI010000026">
    <property type="protein sequence ID" value="KAK1737298.1"/>
    <property type="molecule type" value="Genomic_DNA"/>
</dbReference>
<dbReference type="InterPro" id="IPR050117">
    <property type="entry name" value="MAPK"/>
</dbReference>
<keyword evidence="4 8" id="KW-0418">Kinase</keyword>
<dbReference type="Gene3D" id="3.30.200.20">
    <property type="entry name" value="Phosphorylase Kinase, domain 1"/>
    <property type="match status" value="1"/>
</dbReference>
<feature type="compositionally biased region" description="Basic residues" evidence="6">
    <location>
        <begin position="311"/>
        <end position="325"/>
    </location>
</feature>
<evidence type="ECO:0000256" key="1">
    <source>
        <dbReference type="ARBA" id="ARBA00022527"/>
    </source>
</evidence>
<keyword evidence="2 8" id="KW-0808">Transferase</keyword>
<evidence type="ECO:0000256" key="6">
    <source>
        <dbReference type="SAM" id="MobiDB-lite"/>
    </source>
</evidence>
<protein>
    <submittedName>
        <fullName evidence="8">MAPK/MAK/MRK overlapping kinase</fullName>
        <ecNumber evidence="8">2.7.11.1</ecNumber>
    </submittedName>
</protein>
<keyword evidence="3" id="KW-0547">Nucleotide-binding</keyword>
<dbReference type="AlphaFoldDB" id="A0AAD8Y186"/>
<keyword evidence="5" id="KW-0067">ATP-binding</keyword>
<dbReference type="GO" id="GO:0005524">
    <property type="term" value="F:ATP binding"/>
    <property type="evidence" value="ECO:0007669"/>
    <property type="project" value="UniProtKB-KW"/>
</dbReference>
<dbReference type="GO" id="GO:0004674">
    <property type="term" value="F:protein serine/threonine kinase activity"/>
    <property type="evidence" value="ECO:0007669"/>
    <property type="project" value="UniProtKB-KW"/>
</dbReference>
<dbReference type="PROSITE" id="PS50011">
    <property type="entry name" value="PROTEIN_KINASE_DOM"/>
    <property type="match status" value="1"/>
</dbReference>
<feature type="region of interest" description="Disordered" evidence="6">
    <location>
        <begin position="300"/>
        <end position="366"/>
    </location>
</feature>
<dbReference type="Gene3D" id="1.10.510.10">
    <property type="entry name" value="Transferase(Phosphotransferase) domain 1"/>
    <property type="match status" value="1"/>
</dbReference>
<evidence type="ECO:0000256" key="5">
    <source>
        <dbReference type="ARBA" id="ARBA00022840"/>
    </source>
</evidence>
<dbReference type="PANTHER" id="PTHR24055">
    <property type="entry name" value="MITOGEN-ACTIVATED PROTEIN KINASE"/>
    <property type="match status" value="1"/>
</dbReference>
<feature type="compositionally biased region" description="Basic and acidic residues" evidence="6">
    <location>
        <begin position="381"/>
        <end position="391"/>
    </location>
</feature>
<evidence type="ECO:0000313" key="9">
    <source>
        <dbReference type="Proteomes" id="UP001224775"/>
    </source>
</evidence>
<dbReference type="FunFam" id="1.10.510.10:FF:000624">
    <property type="entry name" value="Mitogen-activated protein kinase"/>
    <property type="match status" value="1"/>
</dbReference>
<dbReference type="EC" id="2.7.11.1" evidence="8"/>
<reference evidence="8" key="1">
    <citation type="submission" date="2023-06" db="EMBL/GenBank/DDBJ databases">
        <title>Survivors Of The Sea: Transcriptome response of Skeletonema marinoi to long-term dormancy.</title>
        <authorList>
            <person name="Pinder M.I.M."/>
            <person name="Kourtchenko O."/>
            <person name="Robertson E.K."/>
            <person name="Larsson T."/>
            <person name="Maumus F."/>
            <person name="Osuna-Cruz C.M."/>
            <person name="Vancaester E."/>
            <person name="Stenow R."/>
            <person name="Vandepoele K."/>
            <person name="Ploug H."/>
            <person name="Bruchert V."/>
            <person name="Godhe A."/>
            <person name="Topel M."/>
        </authorList>
    </citation>
    <scope>NUCLEOTIDE SEQUENCE</scope>
    <source>
        <strain evidence="8">R05AC</strain>
    </source>
</reference>
<dbReference type="InterPro" id="IPR000719">
    <property type="entry name" value="Prot_kinase_dom"/>
</dbReference>
<feature type="domain" description="Protein kinase" evidence="7">
    <location>
        <begin position="4"/>
        <end position="291"/>
    </location>
</feature>
<feature type="compositionally biased region" description="Low complexity" evidence="6">
    <location>
        <begin position="427"/>
        <end position="436"/>
    </location>
</feature>
<feature type="compositionally biased region" description="Basic residues" evidence="6">
    <location>
        <begin position="483"/>
        <end position="501"/>
    </location>
</feature>
<evidence type="ECO:0000256" key="4">
    <source>
        <dbReference type="ARBA" id="ARBA00022777"/>
    </source>
</evidence>
<evidence type="ECO:0000256" key="2">
    <source>
        <dbReference type="ARBA" id="ARBA00022679"/>
    </source>
</evidence>
<proteinExistence type="predicted"/>
<organism evidence="8 9">
    <name type="scientific">Skeletonema marinoi</name>
    <dbReference type="NCBI Taxonomy" id="267567"/>
    <lineage>
        <taxon>Eukaryota</taxon>
        <taxon>Sar</taxon>
        <taxon>Stramenopiles</taxon>
        <taxon>Ochrophyta</taxon>
        <taxon>Bacillariophyta</taxon>
        <taxon>Coscinodiscophyceae</taxon>
        <taxon>Thalassiosirophycidae</taxon>
        <taxon>Thalassiosirales</taxon>
        <taxon>Skeletonemataceae</taxon>
        <taxon>Skeletonema</taxon>
        <taxon>Skeletonema marinoi-dohrnii complex</taxon>
    </lineage>
</organism>
<name>A0AAD8Y186_9STRA</name>
<feature type="region of interest" description="Disordered" evidence="6">
    <location>
        <begin position="381"/>
        <end position="501"/>
    </location>
</feature>
<dbReference type="CDD" id="cd07831">
    <property type="entry name" value="STKc_MOK"/>
    <property type="match status" value="1"/>
</dbReference>
<dbReference type="FunFam" id="3.30.200.20:FF:000271">
    <property type="entry name" value="MAPK/MAK/MRK overlapping kinase"/>
    <property type="match status" value="1"/>
</dbReference>
<keyword evidence="1" id="KW-0723">Serine/threonine-protein kinase</keyword>
<dbReference type="PROSITE" id="PS00108">
    <property type="entry name" value="PROTEIN_KINASE_ST"/>
    <property type="match status" value="1"/>
</dbReference>
<dbReference type="Proteomes" id="UP001224775">
    <property type="component" value="Unassembled WGS sequence"/>
</dbReference>
<keyword evidence="9" id="KW-1185">Reference proteome</keyword>
<dbReference type="InterPro" id="IPR011009">
    <property type="entry name" value="Kinase-like_dom_sf"/>
</dbReference>
<accession>A0AAD8Y186</accession>
<comment type="caution">
    <text evidence="8">The sequence shown here is derived from an EMBL/GenBank/DDBJ whole genome shotgun (WGS) entry which is preliminary data.</text>
</comment>
<dbReference type="Pfam" id="PF00069">
    <property type="entry name" value="Pkinase"/>
    <property type="match status" value="1"/>
</dbReference>
<dbReference type="SMART" id="SM00220">
    <property type="entry name" value="S_TKc"/>
    <property type="match status" value="1"/>
</dbReference>
<dbReference type="InterPro" id="IPR008271">
    <property type="entry name" value="Ser/Thr_kinase_AS"/>
</dbReference>
<feature type="compositionally biased region" description="Polar residues" evidence="6">
    <location>
        <begin position="444"/>
        <end position="456"/>
    </location>
</feature>
<evidence type="ECO:0000256" key="3">
    <source>
        <dbReference type="ARBA" id="ARBA00022741"/>
    </source>
</evidence>
<sequence>MRKYRLISKKGEGTFAEVIKAQNTKTGTLHAIKCMKTCYKSADQVSSLREIQAIKRLSPHPNIVKLDEVLFDPPSGRLAFVFELMEGNLYELMKDRGDNELFSKEQVKSFMRQVFTALAHMHGKGVFHRDVKPENILVDKSGRRLKLADFGSCRGINGTPPFTEYISTRWYRPPECLLTCGMYGPEMDVWGAGCILFELTTLYPLFPGTNEADQISRINRVLGTPTKAVIAKLKVHASTHANFHFPRQEGIGLKKLLPDAEPTCLDLLTQTLSYDKSDRITSKKIMQHSYFVGDIQSGISSNSKPSVGSKGRGRGKLLRKHHHVHPTPSTLPPVVSTKHASSKAVVTAERDYPDADENDEPAVPKTRSMVSILLARSNKKDFVQDSKDRNKTFYRKGKSNKPSGKKDTRQASSKLPNIAQPSLPDPKTTSKSSSFKKYTRRQPKQYNSIRSSGYGVSSSTTTHPPETLPSLSNTGDHGFMATTKKKKTRKPSSGRLGRGFR</sequence>
<evidence type="ECO:0000313" key="8">
    <source>
        <dbReference type="EMBL" id="KAK1737298.1"/>
    </source>
</evidence>
<gene>
    <name evidence="8" type="ORF">QTG54_012165</name>
</gene>